<protein>
    <submittedName>
        <fullName evidence="1">Uncharacterized protein</fullName>
    </submittedName>
</protein>
<accession>A0A081C0T0</accession>
<dbReference type="AlphaFoldDB" id="A0A081C0T0"/>
<proteinExistence type="predicted"/>
<evidence type="ECO:0000313" key="2">
    <source>
        <dbReference type="Proteomes" id="UP000030661"/>
    </source>
</evidence>
<name>A0A081C0T0_VECG1</name>
<gene>
    <name evidence="1" type="ORF">U27_05158</name>
</gene>
<dbReference type="STRING" id="1499967.U27_05158"/>
<dbReference type="Proteomes" id="UP000030661">
    <property type="component" value="Unassembled WGS sequence"/>
</dbReference>
<keyword evidence="2" id="KW-1185">Reference proteome</keyword>
<dbReference type="HOGENOM" id="CLU_1164068_0_0_0"/>
<dbReference type="EMBL" id="DF820467">
    <property type="protein sequence ID" value="GAK58185.1"/>
    <property type="molecule type" value="Genomic_DNA"/>
</dbReference>
<sequence>MTFLRMCSQRQIVVLIISLTLFTVRVSPALTLGPIPKDAPVEWVATQIGGNIFCLGISWGGPLPSDSGTVFSDFFRIDFSGVCSANGGPGGSGVFPAKRGEAHWAGAFFTDTFTNFSLAAGMPHGWFRMNAGIAYPVVRALIYDRDGMIRSVDHYQGGGPAPISAADGIQPGKQPALWLPFDWGQLRPVYDPALELTDKPYLKDPTRPEADNLDSIFLLRDDITVLSGDGKLSDANGW</sequence>
<evidence type="ECO:0000313" key="1">
    <source>
        <dbReference type="EMBL" id="GAK58185.1"/>
    </source>
</evidence>
<reference evidence="1" key="1">
    <citation type="journal article" date="2015" name="PeerJ">
        <title>First genomic representation of candidate bacterial phylum KSB3 points to enhanced environmental sensing as a trigger of wastewater bulking.</title>
        <authorList>
            <person name="Sekiguchi Y."/>
            <person name="Ohashi A."/>
            <person name="Parks D.H."/>
            <person name="Yamauchi T."/>
            <person name="Tyson G.W."/>
            <person name="Hugenholtz P."/>
        </authorList>
    </citation>
    <scope>NUCLEOTIDE SEQUENCE [LARGE SCALE GENOMIC DNA]</scope>
</reference>
<organism evidence="1">
    <name type="scientific">Vecturithrix granuli</name>
    <dbReference type="NCBI Taxonomy" id="1499967"/>
    <lineage>
        <taxon>Bacteria</taxon>
        <taxon>Candidatus Moduliflexota</taxon>
        <taxon>Candidatus Vecturitrichia</taxon>
        <taxon>Candidatus Vecturitrichales</taxon>
        <taxon>Candidatus Vecturitrichaceae</taxon>
        <taxon>Candidatus Vecturithrix</taxon>
    </lineage>
</organism>